<dbReference type="Pfam" id="PF00106">
    <property type="entry name" value="adh_short"/>
    <property type="match status" value="1"/>
</dbReference>
<dbReference type="PANTHER" id="PTHR43391">
    <property type="entry name" value="RETINOL DEHYDROGENASE-RELATED"/>
    <property type="match status" value="1"/>
</dbReference>
<dbReference type="STRING" id="1462993.A6V36_35230"/>
<evidence type="ECO:0000313" key="5">
    <source>
        <dbReference type="EMBL" id="OAJ61373.1"/>
    </source>
</evidence>
<comment type="similarity">
    <text evidence="1 3">Belongs to the short-chain dehydrogenases/reductases (SDR) family.</text>
</comment>
<name>A0A1A9N8I7_9BURK</name>
<keyword evidence="6" id="KW-1185">Reference proteome</keyword>
<reference evidence="6 7" key="1">
    <citation type="submission" date="2016-04" db="EMBL/GenBank/DDBJ databases">
        <title>Reclassification of Paraburkholderia panaciterrae (Farh et al. 2015) Dobritsa &amp; Samadpour 2016 as a later homotypic synonym of Paraburkholderia ginsengiterrae (Farh et al. 2015) Dobritsa &amp; Samadpour 2016.</title>
        <authorList>
            <person name="Dobritsa A.P."/>
            <person name="Kutumbaka K."/>
            <person name="Samadpour M."/>
        </authorList>
    </citation>
    <scope>NUCLEOTIDE SEQUENCE [LARGE SCALE GENOMIC DNA]</scope>
    <source>
        <strain evidence="5 7">DCY85</strain>
        <strain evidence="4 6">DCY85-1</strain>
    </source>
</reference>
<dbReference type="InterPro" id="IPR020904">
    <property type="entry name" value="Sc_DH/Rdtase_CS"/>
</dbReference>
<dbReference type="InterPro" id="IPR002347">
    <property type="entry name" value="SDR_fam"/>
</dbReference>
<dbReference type="RefSeq" id="WP_064270231.1">
    <property type="nucleotide sequence ID" value="NZ_LXJZ01000194.1"/>
</dbReference>
<organism evidence="5 7">
    <name type="scientific">Paraburkholderia ginsengiterrae</name>
    <dbReference type="NCBI Taxonomy" id="1462993"/>
    <lineage>
        <taxon>Bacteria</taxon>
        <taxon>Pseudomonadati</taxon>
        <taxon>Pseudomonadota</taxon>
        <taxon>Betaproteobacteria</taxon>
        <taxon>Burkholderiales</taxon>
        <taxon>Burkholderiaceae</taxon>
        <taxon>Paraburkholderia</taxon>
    </lineage>
</organism>
<evidence type="ECO:0000313" key="6">
    <source>
        <dbReference type="Proteomes" id="UP000077961"/>
    </source>
</evidence>
<dbReference type="GO" id="GO:0016491">
    <property type="term" value="F:oxidoreductase activity"/>
    <property type="evidence" value="ECO:0007669"/>
    <property type="project" value="UniProtKB-KW"/>
</dbReference>
<dbReference type="EMBL" id="LXKA01000220">
    <property type="protein sequence ID" value="OAJ61373.1"/>
    <property type="molecule type" value="Genomic_DNA"/>
</dbReference>
<comment type="caution">
    <text evidence="5">The sequence shown here is derived from an EMBL/GenBank/DDBJ whole genome shotgun (WGS) entry which is preliminary data.</text>
</comment>
<dbReference type="PROSITE" id="PS00061">
    <property type="entry name" value="ADH_SHORT"/>
    <property type="match status" value="1"/>
</dbReference>
<dbReference type="Gene3D" id="3.40.50.720">
    <property type="entry name" value="NAD(P)-binding Rossmann-like Domain"/>
    <property type="match status" value="1"/>
</dbReference>
<evidence type="ECO:0000256" key="3">
    <source>
        <dbReference type="RuleBase" id="RU000363"/>
    </source>
</evidence>
<dbReference type="PRINTS" id="PR00080">
    <property type="entry name" value="SDRFAMILY"/>
</dbReference>
<dbReference type="NCBIfam" id="NF006117">
    <property type="entry name" value="PRK08264.1-3"/>
    <property type="match status" value="1"/>
</dbReference>
<dbReference type="AlphaFoldDB" id="A0A1A9N8I7"/>
<evidence type="ECO:0000313" key="4">
    <source>
        <dbReference type="EMBL" id="OAJ55367.1"/>
    </source>
</evidence>
<dbReference type="InterPro" id="IPR036291">
    <property type="entry name" value="NAD(P)-bd_dom_sf"/>
</dbReference>
<accession>A0A1A9N8I7</accession>
<sequence>MKIEGSVVFVTGANRGLGLEFAKQALERGVRKVYAGARNPASVALPGVVLVKLDVTYPAAVAAAADTARDVTLLINNAGIARLGSLTDDGALDALRDHFETNVFGMLSMSRAFAGNLASNGGGAILNVLSVASWINRPILAGYGVSKSAAWAVTNGLRHSLREQHTQVVGLHAGFIDTDLTRVLEVPKATPGDVVRQAYDAIEAGAEEVSTDEFTRQVKAGLSAGVYLDAPAPQ</sequence>
<dbReference type="Proteomes" id="UP000077961">
    <property type="component" value="Unassembled WGS sequence"/>
</dbReference>
<dbReference type="PANTHER" id="PTHR43391:SF91">
    <property type="entry name" value="OS04G0390700 PROTEIN"/>
    <property type="match status" value="1"/>
</dbReference>
<dbReference type="SUPFAM" id="SSF51735">
    <property type="entry name" value="NAD(P)-binding Rossmann-fold domains"/>
    <property type="match status" value="1"/>
</dbReference>
<dbReference type="OrthoDB" id="5786478at2"/>
<dbReference type="GO" id="GO:0005829">
    <property type="term" value="C:cytosol"/>
    <property type="evidence" value="ECO:0007669"/>
    <property type="project" value="TreeGrafter"/>
</dbReference>
<evidence type="ECO:0000256" key="2">
    <source>
        <dbReference type="ARBA" id="ARBA00023002"/>
    </source>
</evidence>
<dbReference type="PRINTS" id="PR00081">
    <property type="entry name" value="GDHRDH"/>
</dbReference>
<evidence type="ECO:0000313" key="7">
    <source>
        <dbReference type="Proteomes" id="UP000078116"/>
    </source>
</evidence>
<protein>
    <submittedName>
        <fullName evidence="5">Short-chain dehydrogenase</fullName>
    </submittedName>
</protein>
<dbReference type="EMBL" id="LXJZ01000194">
    <property type="protein sequence ID" value="OAJ55367.1"/>
    <property type="molecule type" value="Genomic_DNA"/>
</dbReference>
<keyword evidence="2" id="KW-0560">Oxidoreductase</keyword>
<dbReference type="NCBIfam" id="NF006119">
    <property type="entry name" value="PRK08264.1-5"/>
    <property type="match status" value="1"/>
</dbReference>
<dbReference type="Proteomes" id="UP000078116">
    <property type="component" value="Unassembled WGS sequence"/>
</dbReference>
<evidence type="ECO:0000256" key="1">
    <source>
        <dbReference type="ARBA" id="ARBA00006484"/>
    </source>
</evidence>
<proteinExistence type="inferred from homology"/>
<gene>
    <name evidence="4" type="ORF">A6V36_35230</name>
    <name evidence="5" type="ORF">A6V37_25530</name>
</gene>